<evidence type="ECO:0000313" key="5">
    <source>
        <dbReference type="RefSeq" id="XP_035827931.1"/>
    </source>
</evidence>
<dbReference type="RefSeq" id="XP_005106987.1">
    <property type="nucleotide sequence ID" value="XM_005106930.3"/>
</dbReference>
<dbReference type="GeneID" id="101860197"/>
<feature type="region of interest" description="Disordered" evidence="1">
    <location>
        <begin position="298"/>
        <end position="403"/>
    </location>
</feature>
<reference evidence="3 4" key="1">
    <citation type="submission" date="2025-05" db="UniProtKB">
        <authorList>
            <consortium name="RefSeq"/>
        </authorList>
    </citation>
    <scope>IDENTIFICATION</scope>
</reference>
<dbReference type="RefSeq" id="XP_005106986.1">
    <property type="nucleotide sequence ID" value="XM_005106929.3"/>
</dbReference>
<sequence length="436" mass="46010">MAADKEGNEYIKKRPTSAPRAGELTANIPKIVLVDKTDGLSGTTKTELSPHLSSVPANLATVDIRVNEEYSQTTSAGSGQDLANGRGLNPSSLSAAAEQSRFSSKKSDHPPIRSSSDIGLPAASMPNLALQLGMVGGGAMEGGKENHLGVYCSPRTSRRSVDLDINSRADTHGQYEWIETLDSSSNSLKVLTASSRVGSALSLNSECTARSIGLLSNDSDSDNDVSISEKDKLSDKPAQLRRFMSHPEEGTSPEVGARPSQSLCNLKSANASKSVDTDVIADADLDTMASSLDNTTSSLDDFQISVSPDSKIPEQGSGTDTRRRNSVPVKTSNPPSQSASKPLKDSSIPTSGGNSRDRNATRRSKQPRPGSDARDGGPIFSLPGGDASTSGSSSIGGGQGRSSQMLCYRCDQNDTSRDGRIRQWLQDMDKHSYSNG</sequence>
<evidence type="ECO:0000313" key="2">
    <source>
        <dbReference type="Proteomes" id="UP000694888"/>
    </source>
</evidence>
<dbReference type="Proteomes" id="UP000694888">
    <property type="component" value="Unplaced"/>
</dbReference>
<accession>A0ABM1VZT9</accession>
<feature type="region of interest" description="Disordered" evidence="1">
    <location>
        <begin position="214"/>
        <end position="239"/>
    </location>
</feature>
<evidence type="ECO:0000313" key="6">
    <source>
        <dbReference type="RefSeq" id="XP_035827932.1"/>
    </source>
</evidence>
<feature type="region of interest" description="Disordered" evidence="1">
    <location>
        <begin position="1"/>
        <end position="29"/>
    </location>
</feature>
<feature type="region of interest" description="Disordered" evidence="1">
    <location>
        <begin position="70"/>
        <end position="120"/>
    </location>
</feature>
<feature type="compositionally biased region" description="Polar residues" evidence="1">
    <location>
        <begin position="328"/>
        <end position="340"/>
    </location>
</feature>
<feature type="compositionally biased region" description="Basic and acidic residues" evidence="1">
    <location>
        <begin position="1"/>
        <end position="12"/>
    </location>
</feature>
<evidence type="ECO:0000313" key="4">
    <source>
        <dbReference type="RefSeq" id="XP_005106987.1"/>
    </source>
</evidence>
<proteinExistence type="predicted"/>
<keyword evidence="2" id="KW-1185">Reference proteome</keyword>
<dbReference type="RefSeq" id="XP_035827931.1">
    <property type="nucleotide sequence ID" value="XM_035972038.1"/>
</dbReference>
<dbReference type="RefSeq" id="XP_035827932.1">
    <property type="nucleotide sequence ID" value="XM_035972039.1"/>
</dbReference>
<evidence type="ECO:0000313" key="3">
    <source>
        <dbReference type="RefSeq" id="XP_005106986.1"/>
    </source>
</evidence>
<evidence type="ECO:0000256" key="1">
    <source>
        <dbReference type="SAM" id="MobiDB-lite"/>
    </source>
</evidence>
<organism evidence="2 6">
    <name type="scientific">Aplysia californica</name>
    <name type="common">California sea hare</name>
    <dbReference type="NCBI Taxonomy" id="6500"/>
    <lineage>
        <taxon>Eukaryota</taxon>
        <taxon>Metazoa</taxon>
        <taxon>Spiralia</taxon>
        <taxon>Lophotrochozoa</taxon>
        <taxon>Mollusca</taxon>
        <taxon>Gastropoda</taxon>
        <taxon>Heterobranchia</taxon>
        <taxon>Euthyneura</taxon>
        <taxon>Tectipleura</taxon>
        <taxon>Aplysiida</taxon>
        <taxon>Aplysioidea</taxon>
        <taxon>Aplysiidae</taxon>
        <taxon>Aplysia</taxon>
    </lineage>
</organism>
<gene>
    <name evidence="3 4 5 6" type="primary">LOC101860197</name>
</gene>
<protein>
    <submittedName>
        <fullName evidence="3 4">Uncharacterized protein LOC101860197</fullName>
    </submittedName>
</protein>
<feature type="compositionally biased region" description="Low complexity" evidence="1">
    <location>
        <begin position="384"/>
        <end position="393"/>
    </location>
</feature>
<name>A0ABM1VZT9_APLCA</name>